<keyword evidence="2" id="KW-0813">Transport</keyword>
<dbReference type="Proteomes" id="UP000007397">
    <property type="component" value="Chromosome"/>
</dbReference>
<keyword evidence="6 8" id="KW-0472">Membrane</keyword>
<feature type="transmembrane region" description="Helical" evidence="8">
    <location>
        <begin position="63"/>
        <end position="81"/>
    </location>
</feature>
<evidence type="ECO:0000256" key="3">
    <source>
        <dbReference type="ARBA" id="ARBA00022475"/>
    </source>
</evidence>
<dbReference type="InterPro" id="IPR037185">
    <property type="entry name" value="EmrE-like"/>
</dbReference>
<feature type="transmembrane region" description="Helical" evidence="8">
    <location>
        <begin position="87"/>
        <end position="104"/>
    </location>
</feature>
<evidence type="ECO:0000256" key="1">
    <source>
        <dbReference type="ARBA" id="ARBA00004651"/>
    </source>
</evidence>
<evidence type="ECO:0000256" key="4">
    <source>
        <dbReference type="ARBA" id="ARBA00022692"/>
    </source>
</evidence>
<gene>
    <name evidence="9" type="ordered locus">HBHAL_2632</name>
</gene>
<dbReference type="PANTHER" id="PTHR30561:SF1">
    <property type="entry name" value="MULTIDRUG TRANSPORTER EMRE"/>
    <property type="match status" value="1"/>
</dbReference>
<dbReference type="InterPro" id="IPR000390">
    <property type="entry name" value="Small_drug/metabolite_transptr"/>
</dbReference>
<dbReference type="Gene3D" id="1.10.3730.20">
    <property type="match status" value="1"/>
</dbReference>
<dbReference type="KEGG" id="hhd:HBHAL_2632"/>
<evidence type="ECO:0000256" key="2">
    <source>
        <dbReference type="ARBA" id="ARBA00022448"/>
    </source>
</evidence>
<evidence type="ECO:0000256" key="8">
    <source>
        <dbReference type="SAM" id="Phobius"/>
    </source>
</evidence>
<dbReference type="GO" id="GO:0005886">
    <property type="term" value="C:plasma membrane"/>
    <property type="evidence" value="ECO:0007669"/>
    <property type="project" value="UniProtKB-SubCell"/>
</dbReference>
<comment type="subcellular location">
    <subcellularLocation>
        <location evidence="1 7">Cell membrane</location>
        <topology evidence="1 7">Multi-pass membrane protein</topology>
    </subcellularLocation>
</comment>
<dbReference type="eggNOG" id="COG2076">
    <property type="taxonomic scope" value="Bacteria"/>
</dbReference>
<accession>I0JLG3</accession>
<dbReference type="STRING" id="866895.HBHAL_2632"/>
<dbReference type="PATRIC" id="fig|866895.3.peg.1649"/>
<evidence type="ECO:0000313" key="9">
    <source>
        <dbReference type="EMBL" id="CCG44983.1"/>
    </source>
</evidence>
<dbReference type="GO" id="GO:0022857">
    <property type="term" value="F:transmembrane transporter activity"/>
    <property type="evidence" value="ECO:0007669"/>
    <property type="project" value="InterPro"/>
</dbReference>
<dbReference type="EMBL" id="HE717023">
    <property type="protein sequence ID" value="CCG44983.1"/>
    <property type="molecule type" value="Genomic_DNA"/>
</dbReference>
<dbReference type="AlphaFoldDB" id="I0JLG3"/>
<dbReference type="InterPro" id="IPR045324">
    <property type="entry name" value="Small_multidrug_res"/>
</dbReference>
<keyword evidence="5 8" id="KW-1133">Transmembrane helix</keyword>
<name>I0JLG3_HALH3</name>
<organism evidence="9 10">
    <name type="scientific">Halobacillus halophilus (strain ATCC 35676 / DSM 2266 / JCM 20832 / KCTC 3685 / LMG 17431 / NBRC 102448 / NCIMB 2269)</name>
    <name type="common">Sporosarcina halophila</name>
    <dbReference type="NCBI Taxonomy" id="866895"/>
    <lineage>
        <taxon>Bacteria</taxon>
        <taxon>Bacillati</taxon>
        <taxon>Bacillota</taxon>
        <taxon>Bacilli</taxon>
        <taxon>Bacillales</taxon>
        <taxon>Bacillaceae</taxon>
        <taxon>Halobacillus</taxon>
    </lineage>
</organism>
<evidence type="ECO:0000256" key="7">
    <source>
        <dbReference type="RuleBase" id="RU003942"/>
    </source>
</evidence>
<keyword evidence="3" id="KW-1003">Cell membrane</keyword>
<feature type="transmembrane region" description="Helical" evidence="8">
    <location>
        <begin position="29"/>
        <end position="51"/>
    </location>
</feature>
<comment type="similarity">
    <text evidence="7">Belongs to the drug/metabolite transporter (DMT) superfamily. Small multidrug resistance (SMR) (TC 2.A.7.1) family.</text>
</comment>
<reference evidence="9 10" key="1">
    <citation type="journal article" date="2013" name="Environ. Microbiol.">
        <title>Chloride and organic osmolytes: a hybrid strategy to cope with elevated salinities by the moderately halophilic, chloride-dependent bacterium Halobacillus halophilus.</title>
        <authorList>
            <person name="Saum S.H."/>
            <person name="Pfeiffer F."/>
            <person name="Palm P."/>
            <person name="Rampp M."/>
            <person name="Schuster S.C."/>
            <person name="Muller V."/>
            <person name="Oesterhelt D."/>
        </authorList>
    </citation>
    <scope>NUCLEOTIDE SEQUENCE [LARGE SCALE GENOMIC DNA]</scope>
    <source>
        <strain evidence="10">ATCC 35676 / DSM 2266 / JCM 20832 / KCTC 3685 / LMG 17431 / NBRC 102448 / NCIMB 2269</strain>
    </source>
</reference>
<proteinExistence type="inferred from homology"/>
<evidence type="ECO:0000256" key="5">
    <source>
        <dbReference type="ARBA" id="ARBA00022989"/>
    </source>
</evidence>
<dbReference type="HOGENOM" id="CLU_133067_0_1_9"/>
<sequence>MMKNVYILLGLSIILEVIGATFMKYTSGFENAAASVVVILSYLLALTLYIIITKNHELGMINALWSGGGTGLVTILGIILFGETTSFQKMVGVVLILSGIYGLNTRGRSMKGVHS</sequence>
<protein>
    <submittedName>
        <fullName evidence="9">Small multidrug resistance protein</fullName>
    </submittedName>
</protein>
<dbReference type="Pfam" id="PF00893">
    <property type="entry name" value="Multi_Drug_Res"/>
    <property type="match status" value="1"/>
</dbReference>
<evidence type="ECO:0000256" key="6">
    <source>
        <dbReference type="ARBA" id="ARBA00023136"/>
    </source>
</evidence>
<keyword evidence="10" id="KW-1185">Reference proteome</keyword>
<evidence type="ECO:0000313" key="10">
    <source>
        <dbReference type="Proteomes" id="UP000007397"/>
    </source>
</evidence>
<dbReference type="PANTHER" id="PTHR30561">
    <property type="entry name" value="SMR FAMILY PROTON-DEPENDENT DRUG EFFLUX TRANSPORTER SUGE"/>
    <property type="match status" value="1"/>
</dbReference>
<keyword evidence="4 7" id="KW-0812">Transmembrane</keyword>
<dbReference type="SUPFAM" id="SSF103481">
    <property type="entry name" value="Multidrug resistance efflux transporter EmrE"/>
    <property type="match status" value="1"/>
</dbReference>